<proteinExistence type="predicted"/>
<evidence type="ECO:0000313" key="3">
    <source>
        <dbReference type="Proteomes" id="UP001152622"/>
    </source>
</evidence>
<name>A0A9Q1F9Q3_SYNKA</name>
<sequence>MVKQINLYFPTSFKQGWIWDSTNAKENETPVHSLEFKRRGISWCRYLGERSCAFKEHWYGNTIEKSSGKSREAVCRGESNKNRGDLQRNPEVVAVRGALFPCAESAVFKVRLAGRDPVSADDRTDAIWTTRFTPLIRCARALCSPGGCMFAGRPRGVPEQSPARFCQGSKPLHHGVPLTRQHPPPPPPPPTAAPPFLGIEAGGWRRARALTRTETCGVDAGA</sequence>
<evidence type="ECO:0000256" key="1">
    <source>
        <dbReference type="SAM" id="MobiDB-lite"/>
    </source>
</evidence>
<organism evidence="2 3">
    <name type="scientific">Synaphobranchus kaupii</name>
    <name type="common">Kaup's arrowtooth eel</name>
    <dbReference type="NCBI Taxonomy" id="118154"/>
    <lineage>
        <taxon>Eukaryota</taxon>
        <taxon>Metazoa</taxon>
        <taxon>Chordata</taxon>
        <taxon>Craniata</taxon>
        <taxon>Vertebrata</taxon>
        <taxon>Euteleostomi</taxon>
        <taxon>Actinopterygii</taxon>
        <taxon>Neopterygii</taxon>
        <taxon>Teleostei</taxon>
        <taxon>Anguilliformes</taxon>
        <taxon>Synaphobranchidae</taxon>
        <taxon>Synaphobranchus</taxon>
    </lineage>
</organism>
<comment type="caution">
    <text evidence="2">The sequence shown here is derived from an EMBL/GenBank/DDBJ whole genome shotgun (WGS) entry which is preliminary data.</text>
</comment>
<gene>
    <name evidence="2" type="ORF">SKAU_G00215910</name>
</gene>
<reference evidence="2" key="1">
    <citation type="journal article" date="2023" name="Science">
        <title>Genome structures resolve the early diversification of teleost fishes.</title>
        <authorList>
            <person name="Parey E."/>
            <person name="Louis A."/>
            <person name="Montfort J."/>
            <person name="Bouchez O."/>
            <person name="Roques C."/>
            <person name="Iampietro C."/>
            <person name="Lluch J."/>
            <person name="Castinel A."/>
            <person name="Donnadieu C."/>
            <person name="Desvignes T."/>
            <person name="Floi Bucao C."/>
            <person name="Jouanno E."/>
            <person name="Wen M."/>
            <person name="Mejri S."/>
            <person name="Dirks R."/>
            <person name="Jansen H."/>
            <person name="Henkel C."/>
            <person name="Chen W.J."/>
            <person name="Zahm M."/>
            <person name="Cabau C."/>
            <person name="Klopp C."/>
            <person name="Thompson A.W."/>
            <person name="Robinson-Rechavi M."/>
            <person name="Braasch I."/>
            <person name="Lecointre G."/>
            <person name="Bobe J."/>
            <person name="Postlethwait J.H."/>
            <person name="Berthelot C."/>
            <person name="Roest Crollius H."/>
            <person name="Guiguen Y."/>
        </authorList>
    </citation>
    <scope>NUCLEOTIDE SEQUENCE</scope>
    <source>
        <strain evidence="2">WJC10195</strain>
    </source>
</reference>
<dbReference type="Proteomes" id="UP001152622">
    <property type="component" value="Chromosome 7"/>
</dbReference>
<keyword evidence="3" id="KW-1185">Reference proteome</keyword>
<feature type="compositionally biased region" description="Pro residues" evidence="1">
    <location>
        <begin position="182"/>
        <end position="193"/>
    </location>
</feature>
<protein>
    <submittedName>
        <fullName evidence="2">Uncharacterized protein</fullName>
    </submittedName>
</protein>
<dbReference type="EMBL" id="JAINUF010000007">
    <property type="protein sequence ID" value="KAJ8354024.1"/>
    <property type="molecule type" value="Genomic_DNA"/>
</dbReference>
<feature type="region of interest" description="Disordered" evidence="1">
    <location>
        <begin position="169"/>
        <end position="194"/>
    </location>
</feature>
<accession>A0A9Q1F9Q3</accession>
<dbReference type="AlphaFoldDB" id="A0A9Q1F9Q3"/>
<evidence type="ECO:0000313" key="2">
    <source>
        <dbReference type="EMBL" id="KAJ8354024.1"/>
    </source>
</evidence>